<reference evidence="2" key="2">
    <citation type="submission" date="2011-02" db="EMBL/GenBank/DDBJ databases">
        <authorList>
            <person name="MacLean D."/>
        </authorList>
    </citation>
    <scope>NUCLEOTIDE SEQUENCE</scope>
</reference>
<dbReference type="AlphaFoldDB" id="F0WXM1"/>
<protein>
    <submittedName>
        <fullName evidence="2">AlNc14C358G10971 protein</fullName>
    </submittedName>
</protein>
<dbReference type="HOGENOM" id="CLU_097353_0_0_1"/>
<accession>F0WXM1</accession>
<gene>
    <name evidence="2" type="primary">AlNc14C358G10971</name>
    <name evidence="2" type="ORF">ALNC14_123590</name>
</gene>
<evidence type="ECO:0000256" key="1">
    <source>
        <dbReference type="SAM" id="MobiDB-lite"/>
    </source>
</evidence>
<organism evidence="2">
    <name type="scientific">Albugo laibachii Nc14</name>
    <dbReference type="NCBI Taxonomy" id="890382"/>
    <lineage>
        <taxon>Eukaryota</taxon>
        <taxon>Sar</taxon>
        <taxon>Stramenopiles</taxon>
        <taxon>Oomycota</taxon>
        <taxon>Peronosporomycetes</taxon>
        <taxon>Albuginales</taxon>
        <taxon>Albuginaceae</taxon>
        <taxon>Albugo</taxon>
    </lineage>
</organism>
<feature type="region of interest" description="Disordered" evidence="1">
    <location>
        <begin position="23"/>
        <end position="89"/>
    </location>
</feature>
<evidence type="ECO:0000313" key="2">
    <source>
        <dbReference type="EMBL" id="CCA26215.1"/>
    </source>
</evidence>
<name>F0WXM1_9STRA</name>
<proteinExistence type="predicted"/>
<reference evidence="2" key="1">
    <citation type="journal article" date="2011" name="PLoS Biol.">
        <title>Gene gain and loss during evolution of obligate parasitism in the white rust pathogen of Arabidopsis thaliana.</title>
        <authorList>
            <person name="Kemen E."/>
            <person name="Gardiner A."/>
            <person name="Schultz-Larsen T."/>
            <person name="Kemen A.C."/>
            <person name="Balmuth A.L."/>
            <person name="Robert-Seilaniantz A."/>
            <person name="Bailey K."/>
            <person name="Holub E."/>
            <person name="Studholme D.J."/>
            <person name="Maclean D."/>
            <person name="Jones J.D."/>
        </authorList>
    </citation>
    <scope>NUCLEOTIDE SEQUENCE</scope>
</reference>
<dbReference type="EMBL" id="FR824403">
    <property type="protein sequence ID" value="CCA26215.1"/>
    <property type="molecule type" value="Genomic_DNA"/>
</dbReference>
<sequence length="194" mass="20824">MVSIDISSFPSVTLSADFTSTASFSPSVVTSNTKPNQSDSPEPPFTPSEESIDVEPTPSPTLAAPPNPMQVDDTNASSSSPPMFNEPVTKSNWSTLVKGHEEIRKDKAAAKAKSKVDIPKHIASELKAIDQLFEEGRPTWDVLSAHLTAAKPFAIPTARLSVVLETGQVFVHSPPAHILQMFARDHGNKILGNL</sequence>
<feature type="compositionally biased region" description="Polar residues" evidence="1">
    <location>
        <begin position="23"/>
        <end position="37"/>
    </location>
</feature>
<feature type="compositionally biased region" description="Polar residues" evidence="1">
    <location>
        <begin position="72"/>
        <end position="89"/>
    </location>
</feature>
<feature type="compositionally biased region" description="Pro residues" evidence="1">
    <location>
        <begin position="57"/>
        <end position="68"/>
    </location>
</feature>